<dbReference type="PANTHER" id="PTHR15462">
    <property type="entry name" value="SERINE PROTEASE"/>
    <property type="match status" value="1"/>
</dbReference>
<protein>
    <recommendedName>
        <fullName evidence="6">Peptidase</fullName>
    </recommendedName>
</protein>
<dbReference type="PROSITE" id="PS51318">
    <property type="entry name" value="TAT"/>
    <property type="match status" value="1"/>
</dbReference>
<keyword evidence="5" id="KW-1185">Reference proteome</keyword>
<dbReference type="SUPFAM" id="SSF50494">
    <property type="entry name" value="Trypsin-like serine proteases"/>
    <property type="match status" value="1"/>
</dbReference>
<organism evidence="4 5">
    <name type="scientific">Actinomadura parmotrematis</name>
    <dbReference type="NCBI Taxonomy" id="2864039"/>
    <lineage>
        <taxon>Bacteria</taxon>
        <taxon>Bacillati</taxon>
        <taxon>Actinomycetota</taxon>
        <taxon>Actinomycetes</taxon>
        <taxon>Streptosporangiales</taxon>
        <taxon>Thermomonosporaceae</taxon>
        <taxon>Actinomadura</taxon>
    </lineage>
</organism>
<dbReference type="Gene3D" id="2.40.10.10">
    <property type="entry name" value="Trypsin-like serine proteases"/>
    <property type="match status" value="2"/>
</dbReference>
<keyword evidence="1 3" id="KW-0732">Signal</keyword>
<dbReference type="Proteomes" id="UP000774570">
    <property type="component" value="Unassembled WGS sequence"/>
</dbReference>
<feature type="compositionally biased region" description="Low complexity" evidence="2">
    <location>
        <begin position="33"/>
        <end position="59"/>
    </location>
</feature>
<feature type="chain" id="PRO_5046310183" description="Peptidase" evidence="3">
    <location>
        <begin position="30"/>
        <end position="356"/>
    </location>
</feature>
<name>A0ABS7FS63_9ACTN</name>
<comment type="caution">
    <text evidence="4">The sequence shown here is derived from an EMBL/GenBank/DDBJ whole genome shotgun (WGS) entry which is preliminary data.</text>
</comment>
<dbReference type="InterPro" id="IPR006311">
    <property type="entry name" value="TAT_signal"/>
</dbReference>
<evidence type="ECO:0008006" key="6">
    <source>
        <dbReference type="Google" id="ProtNLM"/>
    </source>
</evidence>
<sequence length="356" mass="36600">MTPRRTARLGALLAAAVAAVALGVAPAQARQAAAADPRTPATGSLPAPLSSSGSSSTAAEQVTQYWTAEAMADATPAPIPTDYTEAAPEPPTAVTETADGAAPAAVAPASAVETYALTHFSASKVWASHGAMPASSIGRLYYTDTGGARHYCSATVINSANHSTVWTAGHCISTGSGKWYSKFLFAPDFHGGSSPYGTWAGKSWSVPSGYHNGKSHTYDMGAIALSTNSAGKKVGDVVGWQGYKFGDAYSETTFTDVRSFGYPQNTHPARSGISTAGNDLRFCVGNATPVALYLEIGCDMGSGSSGGPWIYSMPLSRGWGYLIGDNSHHPSAGIATERSPQLGQAAINVRAAVQAD</sequence>
<reference evidence="4 5" key="1">
    <citation type="submission" date="2021-07" db="EMBL/GenBank/DDBJ databases">
        <title>Actinomadura sp. PM05-2 isolated from lichen.</title>
        <authorList>
            <person name="Somphong A."/>
            <person name="Phongsopitanun W."/>
            <person name="Tanasupawat S."/>
            <person name="Peongsungnone V."/>
        </authorList>
    </citation>
    <scope>NUCLEOTIDE SEQUENCE [LARGE SCALE GENOMIC DNA]</scope>
    <source>
        <strain evidence="4 5">PM05-2</strain>
    </source>
</reference>
<dbReference type="InterPro" id="IPR009003">
    <property type="entry name" value="Peptidase_S1_PA"/>
</dbReference>
<proteinExistence type="predicted"/>
<dbReference type="InterPro" id="IPR043504">
    <property type="entry name" value="Peptidase_S1_PA_chymotrypsin"/>
</dbReference>
<accession>A0ABS7FS63</accession>
<evidence type="ECO:0000256" key="3">
    <source>
        <dbReference type="SAM" id="SignalP"/>
    </source>
</evidence>
<evidence type="ECO:0000256" key="1">
    <source>
        <dbReference type="ARBA" id="ARBA00022729"/>
    </source>
</evidence>
<evidence type="ECO:0000313" key="4">
    <source>
        <dbReference type="EMBL" id="MBW8483243.1"/>
    </source>
</evidence>
<dbReference type="EMBL" id="JAIBOA010000007">
    <property type="protein sequence ID" value="MBW8483243.1"/>
    <property type="molecule type" value="Genomic_DNA"/>
</dbReference>
<dbReference type="RefSeq" id="WP_220166334.1">
    <property type="nucleotide sequence ID" value="NZ_JAIBOA010000007.1"/>
</dbReference>
<evidence type="ECO:0000256" key="2">
    <source>
        <dbReference type="SAM" id="MobiDB-lite"/>
    </source>
</evidence>
<feature type="region of interest" description="Disordered" evidence="2">
    <location>
        <begin position="33"/>
        <end position="61"/>
    </location>
</feature>
<gene>
    <name evidence="4" type="ORF">K1Y72_12740</name>
</gene>
<feature type="region of interest" description="Disordered" evidence="2">
    <location>
        <begin position="76"/>
        <end position="101"/>
    </location>
</feature>
<evidence type="ECO:0000313" key="5">
    <source>
        <dbReference type="Proteomes" id="UP000774570"/>
    </source>
</evidence>
<dbReference type="InterPro" id="IPR050966">
    <property type="entry name" value="Glutamyl_endopeptidase"/>
</dbReference>
<feature type="signal peptide" evidence="3">
    <location>
        <begin position="1"/>
        <end position="29"/>
    </location>
</feature>